<sequence>MKVANIKNSNIIYTNSSQILCYADDLDTIERTTRDPFPRYLIKYKVLLFQPTPTSGLVETAMGKVQKELEKLLDPSPSSGIHLNSYANVCTIATPCVDVEHVTIQISATLF</sequence>
<proteinExistence type="predicted"/>
<name>T1GNF5_MEGSC</name>
<dbReference type="EMBL" id="CAQQ02026283">
    <property type="status" value="NOT_ANNOTATED_CDS"/>
    <property type="molecule type" value="Genomic_DNA"/>
</dbReference>
<reference evidence="1" key="2">
    <citation type="submission" date="2015-06" db="UniProtKB">
        <authorList>
            <consortium name="EnsemblMetazoa"/>
        </authorList>
    </citation>
    <scope>IDENTIFICATION</scope>
</reference>
<dbReference type="EMBL" id="CAQQ02026285">
    <property type="status" value="NOT_ANNOTATED_CDS"/>
    <property type="molecule type" value="Genomic_DNA"/>
</dbReference>
<dbReference type="EMBL" id="CAQQ02026280">
    <property type="status" value="NOT_ANNOTATED_CDS"/>
    <property type="molecule type" value="Genomic_DNA"/>
</dbReference>
<protein>
    <submittedName>
        <fullName evidence="1">Uncharacterized protein</fullName>
    </submittedName>
</protein>
<dbReference type="Proteomes" id="UP000015102">
    <property type="component" value="Unassembled WGS sequence"/>
</dbReference>
<accession>T1GNF5</accession>
<reference evidence="2" key="1">
    <citation type="submission" date="2013-02" db="EMBL/GenBank/DDBJ databases">
        <authorList>
            <person name="Hughes D."/>
        </authorList>
    </citation>
    <scope>NUCLEOTIDE SEQUENCE</scope>
    <source>
        <strain>Durham</strain>
        <strain evidence="2">NC isolate 2 -- Noor lab</strain>
    </source>
</reference>
<dbReference type="AlphaFoldDB" id="T1GNF5"/>
<dbReference type="EMBL" id="CAQQ02026284">
    <property type="status" value="NOT_ANNOTATED_CDS"/>
    <property type="molecule type" value="Genomic_DNA"/>
</dbReference>
<dbReference type="EMBL" id="CAQQ02026282">
    <property type="status" value="NOT_ANNOTATED_CDS"/>
    <property type="molecule type" value="Genomic_DNA"/>
</dbReference>
<evidence type="ECO:0000313" key="1">
    <source>
        <dbReference type="EnsemblMetazoa" id="MESCA005105-PA"/>
    </source>
</evidence>
<evidence type="ECO:0000313" key="2">
    <source>
        <dbReference type="Proteomes" id="UP000015102"/>
    </source>
</evidence>
<keyword evidence="2" id="KW-1185">Reference proteome</keyword>
<organism evidence="1 2">
    <name type="scientific">Megaselia scalaris</name>
    <name type="common">Humpbacked fly</name>
    <name type="synonym">Phora scalaris</name>
    <dbReference type="NCBI Taxonomy" id="36166"/>
    <lineage>
        <taxon>Eukaryota</taxon>
        <taxon>Metazoa</taxon>
        <taxon>Ecdysozoa</taxon>
        <taxon>Arthropoda</taxon>
        <taxon>Hexapoda</taxon>
        <taxon>Insecta</taxon>
        <taxon>Pterygota</taxon>
        <taxon>Neoptera</taxon>
        <taxon>Endopterygota</taxon>
        <taxon>Diptera</taxon>
        <taxon>Brachycera</taxon>
        <taxon>Muscomorpha</taxon>
        <taxon>Platypezoidea</taxon>
        <taxon>Phoridae</taxon>
        <taxon>Megaseliini</taxon>
        <taxon>Megaselia</taxon>
    </lineage>
</organism>
<dbReference type="HOGENOM" id="CLU_2161254_0_0_1"/>
<dbReference type="EnsemblMetazoa" id="MESCA005105-RA">
    <property type="protein sequence ID" value="MESCA005105-PA"/>
    <property type="gene ID" value="MESCA005105"/>
</dbReference>
<dbReference type="EMBL" id="CAQQ02026281">
    <property type="status" value="NOT_ANNOTATED_CDS"/>
    <property type="molecule type" value="Genomic_DNA"/>
</dbReference>